<name>A0A0B7BZT1_9EUPU</name>
<feature type="compositionally biased region" description="Polar residues" evidence="1">
    <location>
        <begin position="40"/>
        <end position="77"/>
    </location>
</feature>
<accession>A0A0B7BZT1</accession>
<evidence type="ECO:0000256" key="1">
    <source>
        <dbReference type="SAM" id="MobiDB-lite"/>
    </source>
</evidence>
<sequence length="77" mass="8035">GTVAKVGSTQIQQRQIIYLKPMPKGVFLLSEQVIEPVTGGKSSSTQGGASRSNIPDLQLVTSNKIQPTALPSTSATP</sequence>
<dbReference type="AlphaFoldDB" id="A0A0B7BZT1"/>
<dbReference type="EMBL" id="HACG01051873">
    <property type="protein sequence ID" value="CEK98744.1"/>
    <property type="molecule type" value="Transcribed_RNA"/>
</dbReference>
<feature type="non-terminal residue" evidence="2">
    <location>
        <position position="77"/>
    </location>
</feature>
<proteinExistence type="predicted"/>
<evidence type="ECO:0000313" key="2">
    <source>
        <dbReference type="EMBL" id="CEK98744.1"/>
    </source>
</evidence>
<protein>
    <submittedName>
        <fullName evidence="2">Uncharacterized protein</fullName>
    </submittedName>
</protein>
<feature type="non-terminal residue" evidence="2">
    <location>
        <position position="1"/>
    </location>
</feature>
<feature type="region of interest" description="Disordered" evidence="1">
    <location>
        <begin position="37"/>
        <end position="77"/>
    </location>
</feature>
<reference evidence="2" key="1">
    <citation type="submission" date="2014-12" db="EMBL/GenBank/DDBJ databases">
        <title>Insight into the proteome of Arion vulgaris.</title>
        <authorList>
            <person name="Aradska J."/>
            <person name="Bulat T."/>
            <person name="Smidak R."/>
            <person name="Sarate P."/>
            <person name="Gangsoo J."/>
            <person name="Sialana F."/>
            <person name="Bilban M."/>
            <person name="Lubec G."/>
        </authorList>
    </citation>
    <scope>NUCLEOTIDE SEQUENCE</scope>
    <source>
        <tissue evidence="2">Skin</tissue>
    </source>
</reference>
<organism evidence="2">
    <name type="scientific">Arion vulgaris</name>
    <dbReference type="NCBI Taxonomy" id="1028688"/>
    <lineage>
        <taxon>Eukaryota</taxon>
        <taxon>Metazoa</taxon>
        <taxon>Spiralia</taxon>
        <taxon>Lophotrochozoa</taxon>
        <taxon>Mollusca</taxon>
        <taxon>Gastropoda</taxon>
        <taxon>Heterobranchia</taxon>
        <taxon>Euthyneura</taxon>
        <taxon>Panpulmonata</taxon>
        <taxon>Eupulmonata</taxon>
        <taxon>Stylommatophora</taxon>
        <taxon>Helicina</taxon>
        <taxon>Arionoidea</taxon>
        <taxon>Arionidae</taxon>
        <taxon>Arion</taxon>
    </lineage>
</organism>
<gene>
    <name evidence="2" type="primary">ORF219484</name>
</gene>